<name>X1MV74_9ZZZZ</name>
<evidence type="ECO:0000313" key="1">
    <source>
        <dbReference type="EMBL" id="GAI21926.1"/>
    </source>
</evidence>
<proteinExistence type="predicted"/>
<accession>X1MV74</accession>
<dbReference type="EMBL" id="BARV01013375">
    <property type="protein sequence ID" value="GAI21926.1"/>
    <property type="molecule type" value="Genomic_DNA"/>
</dbReference>
<gene>
    <name evidence="1" type="ORF">S06H3_24193</name>
</gene>
<evidence type="ECO:0008006" key="2">
    <source>
        <dbReference type="Google" id="ProtNLM"/>
    </source>
</evidence>
<dbReference type="AlphaFoldDB" id="X1MV74"/>
<reference evidence="1" key="1">
    <citation type="journal article" date="2014" name="Front. Microbiol.">
        <title>High frequency of phylogenetically diverse reductive dehalogenase-homologous genes in deep subseafloor sedimentary metagenomes.</title>
        <authorList>
            <person name="Kawai M."/>
            <person name="Futagami T."/>
            <person name="Toyoda A."/>
            <person name="Takaki Y."/>
            <person name="Nishi S."/>
            <person name="Hori S."/>
            <person name="Arai W."/>
            <person name="Tsubouchi T."/>
            <person name="Morono Y."/>
            <person name="Uchiyama I."/>
            <person name="Ito T."/>
            <person name="Fujiyama A."/>
            <person name="Inagaki F."/>
            <person name="Takami H."/>
        </authorList>
    </citation>
    <scope>NUCLEOTIDE SEQUENCE</scope>
    <source>
        <strain evidence="1">Expedition CK06-06</strain>
    </source>
</reference>
<dbReference type="Gene3D" id="3.60.21.10">
    <property type="match status" value="1"/>
</dbReference>
<dbReference type="SUPFAM" id="SSF56300">
    <property type="entry name" value="Metallo-dependent phosphatases"/>
    <property type="match status" value="1"/>
</dbReference>
<sequence>WEYLLSVNAARDNFGYFNTNFCLVAHSHVPLIFGQNKDGKCFAAKTPSALRLGSEKRRLIINPGGVGQPRDGDPRASYALYDNEAQIMYHCRVNYDITVTQKKMMEHKLPLPLVLRLNYGY</sequence>
<feature type="non-terminal residue" evidence="1">
    <location>
        <position position="1"/>
    </location>
</feature>
<organism evidence="1">
    <name type="scientific">marine sediment metagenome</name>
    <dbReference type="NCBI Taxonomy" id="412755"/>
    <lineage>
        <taxon>unclassified sequences</taxon>
        <taxon>metagenomes</taxon>
        <taxon>ecological metagenomes</taxon>
    </lineage>
</organism>
<dbReference type="InterPro" id="IPR029052">
    <property type="entry name" value="Metallo-depent_PP-like"/>
</dbReference>
<comment type="caution">
    <text evidence="1">The sequence shown here is derived from an EMBL/GenBank/DDBJ whole genome shotgun (WGS) entry which is preliminary data.</text>
</comment>
<protein>
    <recommendedName>
        <fullName evidence="2">Calcineurin-like phosphoesterase domain-containing protein</fullName>
    </recommendedName>
</protein>